<dbReference type="InterPro" id="IPR005337">
    <property type="entry name" value="RapZ-like"/>
</dbReference>
<accession>A0ABV8MSY8</accession>
<dbReference type="Pfam" id="PF22740">
    <property type="entry name" value="PapZ_C"/>
    <property type="match status" value="1"/>
</dbReference>
<protein>
    <submittedName>
        <fullName evidence="7">RNase adapter RapZ</fullName>
    </submittedName>
</protein>
<keyword evidence="8" id="KW-1185">Reference proteome</keyword>
<dbReference type="HAMAP" id="MF_00636">
    <property type="entry name" value="RapZ_like"/>
    <property type="match status" value="1"/>
</dbReference>
<comment type="caution">
    <text evidence="7">The sequence shown here is derived from an EMBL/GenBank/DDBJ whole genome shotgun (WGS) entry which is preliminary data.</text>
</comment>
<keyword evidence="2 4" id="KW-0067">ATP-binding</keyword>
<dbReference type="SUPFAM" id="SSF52540">
    <property type="entry name" value="P-loop containing nucleoside triphosphate hydrolases"/>
    <property type="match status" value="1"/>
</dbReference>
<evidence type="ECO:0000313" key="7">
    <source>
        <dbReference type="EMBL" id="MFC4159985.1"/>
    </source>
</evidence>
<evidence type="ECO:0000259" key="6">
    <source>
        <dbReference type="Pfam" id="PF22740"/>
    </source>
</evidence>
<feature type="binding site" evidence="4">
    <location>
        <begin position="10"/>
        <end position="17"/>
    </location>
    <ligand>
        <name>ATP</name>
        <dbReference type="ChEBI" id="CHEBI:30616"/>
    </ligand>
</feature>
<evidence type="ECO:0000259" key="5">
    <source>
        <dbReference type="Pfam" id="PF03668"/>
    </source>
</evidence>
<feature type="domain" description="RapZ-like N-terminal" evidence="5">
    <location>
        <begin position="3"/>
        <end position="159"/>
    </location>
</feature>
<keyword evidence="3 4" id="KW-0342">GTP-binding</keyword>
<dbReference type="Gene3D" id="3.40.50.300">
    <property type="entry name" value="P-loop containing nucleotide triphosphate hydrolases"/>
    <property type="match status" value="1"/>
</dbReference>
<dbReference type="Pfam" id="PF03668">
    <property type="entry name" value="RapZ-like_N"/>
    <property type="match status" value="1"/>
</dbReference>
<dbReference type="InterPro" id="IPR053931">
    <property type="entry name" value="RapZ_C"/>
</dbReference>
<feature type="domain" description="RapZ C-terminal" evidence="6">
    <location>
        <begin position="164"/>
        <end position="281"/>
    </location>
</feature>
<proteinExistence type="inferred from homology"/>
<dbReference type="PANTHER" id="PTHR30448:SF0">
    <property type="entry name" value="RNASE ADAPTER PROTEIN RAPZ"/>
    <property type="match status" value="1"/>
</dbReference>
<dbReference type="RefSeq" id="WP_378164321.1">
    <property type="nucleotide sequence ID" value="NZ_JBHSBU010000001.1"/>
</dbReference>
<sequence>MTLQLVLVSGLSGSGKSVALKLLEDLGYFCIDNLPATLLADTVKLLEAQGQPRLAISVDIRSAQSLPALPACLADLKARGLDVRLLFLEAKHEALLKRFSETRRRHPLSTLHGDLTVAECITLEREILAEVADLAHRVDTSDLSANALRAWVRQFLALDQSRLTVIFQSFGFKHGLPLDADFVFDARCLPNPYYDPVLRPFSGRDRPVIDFLAAEPAVGRMYHDIETFLEHWLPSFDRDNRSYVTVAIGCTGGQHRSVYLAERLAGRFRGERQVLLRHREQDGEHR</sequence>
<name>A0ABV8MSY8_9NEIS</name>
<feature type="binding site" evidence="4">
    <location>
        <begin position="59"/>
        <end position="62"/>
    </location>
    <ligand>
        <name>GTP</name>
        <dbReference type="ChEBI" id="CHEBI:37565"/>
    </ligand>
</feature>
<reference evidence="8" key="1">
    <citation type="journal article" date="2019" name="Int. J. Syst. Evol. Microbiol.">
        <title>The Global Catalogue of Microorganisms (GCM) 10K type strain sequencing project: providing services to taxonomists for standard genome sequencing and annotation.</title>
        <authorList>
            <consortium name="The Broad Institute Genomics Platform"/>
            <consortium name="The Broad Institute Genome Sequencing Center for Infectious Disease"/>
            <person name="Wu L."/>
            <person name="Ma J."/>
        </authorList>
    </citation>
    <scope>NUCLEOTIDE SEQUENCE [LARGE SCALE GENOMIC DNA]</scope>
    <source>
        <strain evidence="8">LMG 29894</strain>
    </source>
</reference>
<dbReference type="PANTHER" id="PTHR30448">
    <property type="entry name" value="RNASE ADAPTER PROTEIN RAPZ"/>
    <property type="match status" value="1"/>
</dbReference>
<dbReference type="NCBIfam" id="NF003828">
    <property type="entry name" value="PRK05416.1"/>
    <property type="match status" value="1"/>
</dbReference>
<evidence type="ECO:0000313" key="8">
    <source>
        <dbReference type="Proteomes" id="UP001595791"/>
    </source>
</evidence>
<evidence type="ECO:0000256" key="1">
    <source>
        <dbReference type="ARBA" id="ARBA00022741"/>
    </source>
</evidence>
<gene>
    <name evidence="7" type="primary">rapZ</name>
    <name evidence="7" type="ORF">ACFOW7_11570</name>
</gene>
<dbReference type="EMBL" id="JBHSBU010000001">
    <property type="protein sequence ID" value="MFC4159985.1"/>
    <property type="molecule type" value="Genomic_DNA"/>
</dbReference>
<evidence type="ECO:0000256" key="3">
    <source>
        <dbReference type="ARBA" id="ARBA00023134"/>
    </source>
</evidence>
<dbReference type="InterPro" id="IPR053930">
    <property type="entry name" value="RapZ-like_N"/>
</dbReference>
<dbReference type="PIRSF" id="PIRSF005052">
    <property type="entry name" value="P-loopkin"/>
    <property type="match status" value="1"/>
</dbReference>
<evidence type="ECO:0000256" key="2">
    <source>
        <dbReference type="ARBA" id="ARBA00022840"/>
    </source>
</evidence>
<keyword evidence="1 4" id="KW-0547">Nucleotide-binding</keyword>
<dbReference type="InterPro" id="IPR027417">
    <property type="entry name" value="P-loop_NTPase"/>
</dbReference>
<organism evidence="7 8">
    <name type="scientific">Chitinimonas lacunae</name>
    <dbReference type="NCBI Taxonomy" id="1963018"/>
    <lineage>
        <taxon>Bacteria</taxon>
        <taxon>Pseudomonadati</taxon>
        <taxon>Pseudomonadota</taxon>
        <taxon>Betaproteobacteria</taxon>
        <taxon>Neisseriales</taxon>
        <taxon>Chitinibacteraceae</taxon>
        <taxon>Chitinimonas</taxon>
    </lineage>
</organism>
<evidence type="ECO:0000256" key="4">
    <source>
        <dbReference type="HAMAP-Rule" id="MF_00636"/>
    </source>
</evidence>
<dbReference type="Proteomes" id="UP001595791">
    <property type="component" value="Unassembled WGS sequence"/>
</dbReference>